<dbReference type="SUPFAM" id="SSF49299">
    <property type="entry name" value="PKD domain"/>
    <property type="match status" value="1"/>
</dbReference>
<protein>
    <recommendedName>
        <fullName evidence="1">PKD domain-containing protein</fullName>
    </recommendedName>
</protein>
<feature type="domain" description="PKD" evidence="1">
    <location>
        <begin position="185"/>
        <end position="250"/>
    </location>
</feature>
<organism evidence="2 3">
    <name type="scientific">Cyclonatronum proteinivorum</name>
    <dbReference type="NCBI Taxonomy" id="1457365"/>
    <lineage>
        <taxon>Bacteria</taxon>
        <taxon>Pseudomonadati</taxon>
        <taxon>Balneolota</taxon>
        <taxon>Balneolia</taxon>
        <taxon>Balneolales</taxon>
        <taxon>Cyclonatronaceae</taxon>
        <taxon>Cyclonatronum</taxon>
    </lineage>
</organism>
<gene>
    <name evidence="2" type="ORF">CYPRO_1579</name>
</gene>
<name>A0A345UK28_9BACT</name>
<dbReference type="PROSITE" id="PS50093">
    <property type="entry name" value="PKD"/>
    <property type="match status" value="1"/>
</dbReference>
<reference evidence="2 3" key="1">
    <citation type="submission" date="2018-03" db="EMBL/GenBank/DDBJ databases">
        <title>Phenotypic and genomic properties of Cyclonatronum proteinivorum gen. nov., sp. nov., a haloalkaliphilic bacteroidete from soda lakes possessing Na+-translocating rhodopsin.</title>
        <authorList>
            <person name="Toshchakov S.V."/>
            <person name="Korzhenkov A."/>
            <person name="Samarov N.I."/>
            <person name="Kublanov I.V."/>
            <person name="Muntyan M.S."/>
            <person name="Sorokin D.Y."/>
        </authorList>
    </citation>
    <scope>NUCLEOTIDE SEQUENCE [LARGE SCALE GENOMIC DNA]</scope>
    <source>
        <strain evidence="2 3">Omega</strain>
    </source>
</reference>
<accession>A0A345UK28</accession>
<keyword evidence="3" id="KW-1185">Reference proteome</keyword>
<dbReference type="EMBL" id="CP027806">
    <property type="protein sequence ID" value="AXJ00830.1"/>
    <property type="molecule type" value="Genomic_DNA"/>
</dbReference>
<proteinExistence type="predicted"/>
<dbReference type="Pfam" id="PF18911">
    <property type="entry name" value="PKD_4"/>
    <property type="match status" value="1"/>
</dbReference>
<sequence>MKMPMPMLKPIFRFFCECCRLCGAAFRLPAAAFWGVLALTAALFMLTGCDSPSAPDDAPAISSITWTPAAAIDGRDNTYTLTVSNADGIEQVQVRGLNDPAYSQTFTGIGADTFTTEITRTYSLANTHPRIIVYQVMVTSAGGHESGRNFNVRVAPQQNVSLQVTVLSERAWPMPGDELRYRIQAQGNGDALTELSMDFGDGTLATFPLSGHELDKTLTHTYTDSGLYDWQVQVHNDIGQSSTQTGQTSIRRTFTIDLPTTALTLTYNTEGVGQLGAITEPDNTASLRFISRDGEVDQTFYAQNGRITGQIPEGEFRARFNSEYSQLNRMMVHRGIHADETQYLSHVHNGEKSWLVRGYSSTREHLVDSNVDWFLDISADVDTRIETLKGVYIDQGWVSPPRLLDVYAFSVFANAQNFRAEEALIVPLIKTLGGIEETQYVVHNWGNPTMDCTGWIIGEMPRPEQCVDQKRIERGWDPISSLPDGGANPPGVIPPDLEYTKNSFNQYMNRLKGIWNSAIVGGNPYNIEIVGGFSPDLTQYLNGWLVQRSGGTVDLFSPKRNVFFISHNIGAGTEFFDAARVSAGGQFYIPLSSYMIVPGMNVVGFDNESTFWGQPREGRNQNQEPICAYSIRDSTIDTSCDPFPEGFTEYDGVITAIATMFGTYSQSQKTDWDRLMIGNANMDGFNVLLPRQGYQFSEAHPGR</sequence>
<dbReference type="Gene3D" id="2.60.40.10">
    <property type="entry name" value="Immunoglobulins"/>
    <property type="match status" value="1"/>
</dbReference>
<dbReference type="InterPro" id="IPR000601">
    <property type="entry name" value="PKD_dom"/>
</dbReference>
<dbReference type="CDD" id="cd00146">
    <property type="entry name" value="PKD"/>
    <property type="match status" value="1"/>
</dbReference>
<dbReference type="InterPro" id="IPR013783">
    <property type="entry name" value="Ig-like_fold"/>
</dbReference>
<evidence type="ECO:0000313" key="3">
    <source>
        <dbReference type="Proteomes" id="UP000254808"/>
    </source>
</evidence>
<dbReference type="KEGG" id="cprv:CYPRO_1579"/>
<dbReference type="InterPro" id="IPR035986">
    <property type="entry name" value="PKD_dom_sf"/>
</dbReference>
<evidence type="ECO:0000313" key="2">
    <source>
        <dbReference type="EMBL" id="AXJ00830.1"/>
    </source>
</evidence>
<dbReference type="Proteomes" id="UP000254808">
    <property type="component" value="Chromosome"/>
</dbReference>
<evidence type="ECO:0000259" key="1">
    <source>
        <dbReference type="PROSITE" id="PS50093"/>
    </source>
</evidence>
<dbReference type="AlphaFoldDB" id="A0A345UK28"/>